<evidence type="ECO:0000256" key="1">
    <source>
        <dbReference type="SAM" id="SignalP"/>
    </source>
</evidence>
<dbReference type="EnsemblFungi" id="FOXG_08850T0">
    <property type="protein sequence ID" value="FOXG_08850P0"/>
    <property type="gene ID" value="FOXG_08850"/>
</dbReference>
<evidence type="ECO:0000313" key="2">
    <source>
        <dbReference type="EnsemblFungi" id="FOXG_08850P0"/>
    </source>
</evidence>
<name>A0A0D2XXY1_FUSOF</name>
<reference evidence="2" key="2">
    <citation type="submission" date="2025-08" db="UniProtKB">
        <authorList>
            <consortium name="EnsemblFungi"/>
        </authorList>
    </citation>
    <scope>IDENTIFICATION</scope>
    <source>
        <strain evidence="2">4287 / CBS 123668 / FGSC 9935 / NRRL 34936</strain>
    </source>
</reference>
<dbReference type="STRING" id="426428.A0A0D2XXY1"/>
<proteinExistence type="predicted"/>
<accession>A0A0D2XXY1</accession>
<dbReference type="Proteomes" id="UP000002489">
    <property type="component" value="Unassembled WGS sequence"/>
</dbReference>
<reference evidence="3" key="1">
    <citation type="journal article" date="2012" name="Mol. Plant Microbe Interact.">
        <title>A highly conserved effector in Fusarium oxysporum is required for full virulence on Arabidopsis.</title>
        <authorList>
            <person name="Thatcher L.F."/>
            <person name="Gardiner D.M."/>
            <person name="Kazan K."/>
            <person name="Manners J."/>
        </authorList>
    </citation>
    <scope>NUCLEOTIDE SEQUENCE [LARGE SCALE GENOMIC DNA]</scope>
    <source>
        <strain evidence="3">Fo5176</strain>
    </source>
</reference>
<evidence type="ECO:0000313" key="3">
    <source>
        <dbReference type="Proteomes" id="UP000002489"/>
    </source>
</evidence>
<dbReference type="AlphaFoldDB" id="A0A0D2XXY1"/>
<feature type="chain" id="PRO_5012181385" evidence="1">
    <location>
        <begin position="16"/>
        <end position="117"/>
    </location>
</feature>
<keyword evidence="1" id="KW-0732">Signal</keyword>
<organism evidence="2 3">
    <name type="scientific">Fusarium oxysporum (strain Fo5176)</name>
    <name type="common">Fusarium vascular wilt</name>
    <dbReference type="NCBI Taxonomy" id="660025"/>
    <lineage>
        <taxon>Eukaryota</taxon>
        <taxon>Fungi</taxon>
        <taxon>Dikarya</taxon>
        <taxon>Ascomycota</taxon>
        <taxon>Pezizomycotina</taxon>
        <taxon>Sordariomycetes</taxon>
        <taxon>Hypocreomycetidae</taxon>
        <taxon>Hypocreales</taxon>
        <taxon>Nectriaceae</taxon>
        <taxon>Fusarium</taxon>
        <taxon>Fusarium oxysporum species complex</taxon>
    </lineage>
</organism>
<protein>
    <submittedName>
        <fullName evidence="2">Uncharacterized protein</fullName>
    </submittedName>
</protein>
<sequence>MIHLCLLLFTLAVHAASIGDIAAQTLDFCGGPDKSDYTLIQDPFLGDIDHGQPGITFETAYGEGGPRWFMVYQNGEDAKPYRAMKVYCWPMIYSQDSSVVTISISMAARTISVHGQR</sequence>
<feature type="signal peptide" evidence="1">
    <location>
        <begin position="1"/>
        <end position="15"/>
    </location>
</feature>